<dbReference type="InterPro" id="IPR025110">
    <property type="entry name" value="AMP-bd_C"/>
</dbReference>
<dbReference type="Pfam" id="PF13193">
    <property type="entry name" value="AMP-binding_C"/>
    <property type="match status" value="1"/>
</dbReference>
<gene>
    <name evidence="4" type="ORF">FB465_1193</name>
</gene>
<feature type="domain" description="AMP-binding enzyme C-terminal" evidence="3">
    <location>
        <begin position="472"/>
        <end position="544"/>
    </location>
</feature>
<evidence type="ECO:0000259" key="3">
    <source>
        <dbReference type="Pfam" id="PF13193"/>
    </source>
</evidence>
<dbReference type="InterPro" id="IPR045851">
    <property type="entry name" value="AMP-bd_C_sf"/>
</dbReference>
<feature type="domain" description="AMP-dependent synthetase/ligase" evidence="2">
    <location>
        <begin position="55"/>
        <end position="413"/>
    </location>
</feature>
<keyword evidence="1" id="KW-0812">Transmembrane</keyword>
<feature type="transmembrane region" description="Helical" evidence="1">
    <location>
        <begin position="244"/>
        <end position="266"/>
    </location>
</feature>
<dbReference type="Gene3D" id="3.40.50.12780">
    <property type="entry name" value="N-terminal domain of ligase-like"/>
    <property type="match status" value="1"/>
</dbReference>
<sequence length="557" mass="59803">MSHHHTAARVEQSPAVGLRRLPLHAGTRQLAADRALRSSRQVDTSTGVWVRVSELAAKDPRRVAVVTGAEMITYQQLSRRVDQIRAALLAERCGPGDRIAVAGPRSADTIAMFLAIESLGAAYLPLAPDWPVARVAGVLRHAQPRCLLLNGSDNVFASTVTQAAVEAHVPVVAAPVMCGDVGPHIAPRVVADNEPRYIIHTSGTTGRPKGAVVNQLGLMNHLWSMVARLRLTASDRVAFTASPAYVISIWQMLAVLLVGGSVSIVADADMRFARHLVASAAQTEVTVMELVPTVIGWIVHEARRRSAAPALPSLRCLISTGEKLDPGLAGGVLSTLPQAGFFNAYGSTECSDDVALHLVTSTDLAAPLLPVGIPVPNVAFYLLTDEGGTWRAAEPGETGELWIGGHAVGAGYLNDQERTRDSFFVDEFDPSSRTGRIYRTGDIAKFGNGIAYCLGRADRQVKIAGVRIELDEVEAAVSRIPGVLRCAVVAEYRGGGAQLVAYYNAESEISQENIFALLHSSLPKVMIPRHWMRIDDLPRNDNGKVDYRALVESGEKI</sequence>
<dbReference type="Proteomes" id="UP000318416">
    <property type="component" value="Unassembled WGS sequence"/>
</dbReference>
<proteinExistence type="predicted"/>
<name>A0A561EKR9_9ACTN</name>
<evidence type="ECO:0000313" key="4">
    <source>
        <dbReference type="EMBL" id="TWE16223.1"/>
    </source>
</evidence>
<protein>
    <submittedName>
        <fullName evidence="4">Amino acid adenylation domain-containing protein</fullName>
    </submittedName>
</protein>
<dbReference type="SUPFAM" id="SSF56801">
    <property type="entry name" value="Acetyl-CoA synthetase-like"/>
    <property type="match status" value="1"/>
</dbReference>
<dbReference type="InterPro" id="IPR020845">
    <property type="entry name" value="AMP-binding_CS"/>
</dbReference>
<dbReference type="EMBL" id="VIVR01000001">
    <property type="protein sequence ID" value="TWE16223.1"/>
    <property type="molecule type" value="Genomic_DNA"/>
</dbReference>
<reference evidence="4 5" key="1">
    <citation type="submission" date="2019-06" db="EMBL/GenBank/DDBJ databases">
        <title>Sequencing the genomes of 1000 actinobacteria strains.</title>
        <authorList>
            <person name="Klenk H.-P."/>
        </authorList>
    </citation>
    <scope>NUCLEOTIDE SEQUENCE [LARGE SCALE GENOMIC DNA]</scope>
    <source>
        <strain evidence="4 5">DSM 41649</strain>
    </source>
</reference>
<evidence type="ECO:0000259" key="2">
    <source>
        <dbReference type="Pfam" id="PF00501"/>
    </source>
</evidence>
<dbReference type="AlphaFoldDB" id="A0A561EKR9"/>
<dbReference type="CDD" id="cd05930">
    <property type="entry name" value="A_NRPS"/>
    <property type="match status" value="1"/>
</dbReference>
<dbReference type="GO" id="GO:0031177">
    <property type="term" value="F:phosphopantetheine binding"/>
    <property type="evidence" value="ECO:0007669"/>
    <property type="project" value="TreeGrafter"/>
</dbReference>
<dbReference type="PANTHER" id="PTHR45527:SF1">
    <property type="entry name" value="FATTY ACID SYNTHASE"/>
    <property type="match status" value="1"/>
</dbReference>
<dbReference type="GO" id="GO:0044550">
    <property type="term" value="P:secondary metabolite biosynthetic process"/>
    <property type="evidence" value="ECO:0007669"/>
    <property type="project" value="TreeGrafter"/>
</dbReference>
<keyword evidence="5" id="KW-1185">Reference proteome</keyword>
<accession>A0A561EKR9</accession>
<keyword evidence="1" id="KW-0472">Membrane</keyword>
<dbReference type="RefSeq" id="WP_170290504.1">
    <property type="nucleotide sequence ID" value="NZ_BAAABR010000037.1"/>
</dbReference>
<dbReference type="PROSITE" id="PS00455">
    <property type="entry name" value="AMP_BINDING"/>
    <property type="match status" value="1"/>
</dbReference>
<dbReference type="Gene3D" id="3.30.300.30">
    <property type="match status" value="1"/>
</dbReference>
<evidence type="ECO:0000313" key="5">
    <source>
        <dbReference type="Proteomes" id="UP000318416"/>
    </source>
</evidence>
<dbReference type="GO" id="GO:0005829">
    <property type="term" value="C:cytosol"/>
    <property type="evidence" value="ECO:0007669"/>
    <property type="project" value="TreeGrafter"/>
</dbReference>
<dbReference type="PANTHER" id="PTHR45527">
    <property type="entry name" value="NONRIBOSOMAL PEPTIDE SYNTHETASE"/>
    <property type="match status" value="1"/>
</dbReference>
<dbReference type="GO" id="GO:0043041">
    <property type="term" value="P:amino acid activation for nonribosomal peptide biosynthetic process"/>
    <property type="evidence" value="ECO:0007669"/>
    <property type="project" value="TreeGrafter"/>
</dbReference>
<dbReference type="Pfam" id="PF00501">
    <property type="entry name" value="AMP-binding"/>
    <property type="match status" value="1"/>
</dbReference>
<evidence type="ECO:0000256" key="1">
    <source>
        <dbReference type="SAM" id="Phobius"/>
    </source>
</evidence>
<dbReference type="InterPro" id="IPR042099">
    <property type="entry name" value="ANL_N_sf"/>
</dbReference>
<comment type="caution">
    <text evidence="4">The sequence shown here is derived from an EMBL/GenBank/DDBJ whole genome shotgun (WGS) entry which is preliminary data.</text>
</comment>
<dbReference type="InterPro" id="IPR000873">
    <property type="entry name" value="AMP-dep_synth/lig_dom"/>
</dbReference>
<keyword evidence="1" id="KW-1133">Transmembrane helix</keyword>
<organism evidence="4 5">
    <name type="scientific">Kitasatospora atroaurantiaca</name>
    <dbReference type="NCBI Taxonomy" id="285545"/>
    <lineage>
        <taxon>Bacteria</taxon>
        <taxon>Bacillati</taxon>
        <taxon>Actinomycetota</taxon>
        <taxon>Actinomycetes</taxon>
        <taxon>Kitasatosporales</taxon>
        <taxon>Streptomycetaceae</taxon>
        <taxon>Kitasatospora</taxon>
    </lineage>
</organism>